<evidence type="ECO:0000313" key="9">
    <source>
        <dbReference type="EMBL" id="ELR48312.1"/>
    </source>
</evidence>
<evidence type="ECO:0000256" key="3">
    <source>
        <dbReference type="ARBA" id="ARBA00022692"/>
    </source>
</evidence>
<evidence type="ECO:0000256" key="1">
    <source>
        <dbReference type="ARBA" id="ARBA00004479"/>
    </source>
</evidence>
<evidence type="ECO:0000256" key="2">
    <source>
        <dbReference type="ARBA" id="ARBA00008763"/>
    </source>
</evidence>
<evidence type="ECO:0000313" key="10">
    <source>
        <dbReference type="Proteomes" id="UP000011080"/>
    </source>
</evidence>
<dbReference type="PANTHER" id="PTHR15076:SF15">
    <property type="entry name" value="CD99 ANTIGEN"/>
    <property type="match status" value="1"/>
</dbReference>
<evidence type="ECO:0000256" key="5">
    <source>
        <dbReference type="ARBA" id="ARBA00022989"/>
    </source>
</evidence>
<dbReference type="Proteomes" id="UP000011080">
    <property type="component" value="Unassembled WGS sequence"/>
</dbReference>
<keyword evidence="6 8" id="KW-0472">Membrane</keyword>
<dbReference type="GO" id="GO:0072683">
    <property type="term" value="P:T cell extravasation"/>
    <property type="evidence" value="ECO:0007669"/>
    <property type="project" value="TreeGrafter"/>
</dbReference>
<sequence>DKKPTVTPKPAPGNDGFDLNDAIGGGGNDRVSPNPPKPKPQPKPKQPGTSGNENWDLNDALDGGGNGGWGGLGGAQHCRRAHVMEESPGVIPGIVGAIVVALGGAISSFIAYQKKKLCFKENAEEGQVNMENHRTTAEPAVQQTLLEK</sequence>
<organism evidence="9 10">
    <name type="scientific">Bos mutus</name>
    <name type="common">wild yak</name>
    <dbReference type="NCBI Taxonomy" id="72004"/>
    <lineage>
        <taxon>Eukaryota</taxon>
        <taxon>Metazoa</taxon>
        <taxon>Chordata</taxon>
        <taxon>Craniata</taxon>
        <taxon>Vertebrata</taxon>
        <taxon>Euteleostomi</taxon>
        <taxon>Mammalia</taxon>
        <taxon>Eutheria</taxon>
        <taxon>Laurasiatheria</taxon>
        <taxon>Artiodactyla</taxon>
        <taxon>Ruminantia</taxon>
        <taxon>Pecora</taxon>
        <taxon>Bovidae</taxon>
        <taxon>Bovinae</taxon>
        <taxon>Bos</taxon>
    </lineage>
</organism>
<reference evidence="9 10" key="1">
    <citation type="journal article" date="2012" name="Nat. Genet.">
        <title>The yak genome and adaptation to life at high altitude.</title>
        <authorList>
            <person name="Qiu Q."/>
            <person name="Zhang G."/>
            <person name="Ma T."/>
            <person name="Qian W."/>
            <person name="Wang J."/>
            <person name="Ye Z."/>
            <person name="Cao C."/>
            <person name="Hu Q."/>
            <person name="Kim J."/>
            <person name="Larkin D.M."/>
            <person name="Auvil L."/>
            <person name="Capitanu B."/>
            <person name="Ma J."/>
            <person name="Lewin H.A."/>
            <person name="Qian X."/>
            <person name="Lang Y."/>
            <person name="Zhou R."/>
            <person name="Wang L."/>
            <person name="Wang K."/>
            <person name="Xia J."/>
            <person name="Liao S."/>
            <person name="Pan S."/>
            <person name="Lu X."/>
            <person name="Hou H."/>
            <person name="Wang Y."/>
            <person name="Zang X."/>
            <person name="Yin Y."/>
            <person name="Ma H."/>
            <person name="Zhang J."/>
            <person name="Wang Z."/>
            <person name="Zhang Y."/>
            <person name="Zhang D."/>
            <person name="Yonezawa T."/>
            <person name="Hasegawa M."/>
            <person name="Zhong Y."/>
            <person name="Liu W."/>
            <person name="Zhang Y."/>
            <person name="Huang Z."/>
            <person name="Zhang S."/>
            <person name="Long R."/>
            <person name="Yang H."/>
            <person name="Wang J."/>
            <person name="Lenstra J.A."/>
            <person name="Cooper D.N."/>
            <person name="Wu Y."/>
            <person name="Wang J."/>
            <person name="Shi P."/>
            <person name="Wang J."/>
            <person name="Liu J."/>
        </authorList>
    </citation>
    <scope>NUCLEOTIDE SEQUENCE [LARGE SCALE GENOMIC DNA]</scope>
    <source>
        <strain evidence="10">yakQH1</strain>
    </source>
</reference>
<gene>
    <name evidence="9" type="ORF">M91_05000</name>
</gene>
<keyword evidence="4" id="KW-0732">Signal</keyword>
<feature type="compositionally biased region" description="Pro residues" evidence="7">
    <location>
        <begin position="33"/>
        <end position="45"/>
    </location>
</feature>
<dbReference type="InterPro" id="IPR022078">
    <property type="entry name" value="CD99L2"/>
</dbReference>
<dbReference type="EMBL" id="JH882761">
    <property type="protein sequence ID" value="ELR48312.1"/>
    <property type="molecule type" value="Genomic_DNA"/>
</dbReference>
<feature type="transmembrane region" description="Helical" evidence="8">
    <location>
        <begin position="90"/>
        <end position="112"/>
    </location>
</feature>
<dbReference type="Pfam" id="PF12301">
    <property type="entry name" value="CD99L2"/>
    <property type="match status" value="1"/>
</dbReference>
<protein>
    <submittedName>
        <fullName evidence="9">CD99 antigen</fullName>
    </submittedName>
</protein>
<dbReference type="GO" id="GO:0005886">
    <property type="term" value="C:plasma membrane"/>
    <property type="evidence" value="ECO:0007669"/>
    <property type="project" value="TreeGrafter"/>
</dbReference>
<dbReference type="PANTHER" id="PTHR15076">
    <property type="entry name" value="CD99/MIC2 PROTEIN RELATED"/>
    <property type="match status" value="1"/>
</dbReference>
<comment type="similarity">
    <text evidence="2">Belongs to the CD99 family.</text>
</comment>
<proteinExistence type="inferred from homology"/>
<keyword evidence="3 8" id="KW-0812">Transmembrane</keyword>
<dbReference type="GO" id="GO:2000391">
    <property type="term" value="P:positive regulation of neutrophil extravasation"/>
    <property type="evidence" value="ECO:0007669"/>
    <property type="project" value="TreeGrafter"/>
</dbReference>
<feature type="compositionally biased region" description="Gly residues" evidence="7">
    <location>
        <begin position="62"/>
        <end position="74"/>
    </location>
</feature>
<evidence type="ECO:0000256" key="7">
    <source>
        <dbReference type="SAM" id="MobiDB-lite"/>
    </source>
</evidence>
<feature type="non-terminal residue" evidence="9">
    <location>
        <position position="148"/>
    </location>
</feature>
<comment type="subcellular location">
    <subcellularLocation>
        <location evidence="1">Membrane</location>
        <topology evidence="1">Single-pass type I membrane protein</topology>
    </subcellularLocation>
</comment>
<dbReference type="AlphaFoldDB" id="L8HZ47"/>
<keyword evidence="5 8" id="KW-1133">Transmembrane helix</keyword>
<feature type="region of interest" description="Disordered" evidence="7">
    <location>
        <begin position="1"/>
        <end position="76"/>
    </location>
</feature>
<dbReference type="STRING" id="72004.ENSBMUP00000021854"/>
<accession>L8HZ47</accession>
<name>L8HZ47_9CETA</name>
<evidence type="ECO:0000256" key="6">
    <source>
        <dbReference type="ARBA" id="ARBA00023136"/>
    </source>
</evidence>
<evidence type="ECO:0000256" key="4">
    <source>
        <dbReference type="ARBA" id="ARBA00022729"/>
    </source>
</evidence>
<evidence type="ECO:0000256" key="8">
    <source>
        <dbReference type="SAM" id="Phobius"/>
    </source>
</evidence>
<dbReference type="GO" id="GO:0034109">
    <property type="term" value="P:homotypic cell-cell adhesion"/>
    <property type="evidence" value="ECO:0007669"/>
    <property type="project" value="TreeGrafter"/>
</dbReference>